<dbReference type="Proteomes" id="UP000198654">
    <property type="component" value="Unassembled WGS sequence"/>
</dbReference>
<evidence type="ECO:0000256" key="9">
    <source>
        <dbReference type="ARBA" id="ARBA00025772"/>
    </source>
</evidence>
<feature type="transmembrane region" description="Helical" evidence="11">
    <location>
        <begin position="7"/>
        <end position="29"/>
    </location>
</feature>
<evidence type="ECO:0000256" key="4">
    <source>
        <dbReference type="ARBA" id="ARBA00022481"/>
    </source>
</evidence>
<evidence type="ECO:0000256" key="10">
    <source>
        <dbReference type="ARBA" id="ARBA00030775"/>
    </source>
</evidence>
<keyword evidence="7 11" id="KW-1133">Transmembrane helix</keyword>
<comment type="subcellular location">
    <subcellularLocation>
        <location evidence="1">Cell inner membrane</location>
        <topology evidence="1">Single-pass membrane protein</topology>
    </subcellularLocation>
</comment>
<keyword evidence="3" id="KW-1003">Cell membrane</keyword>
<accession>A0A1G9QKP0</accession>
<proteinExistence type="inferred from homology"/>
<dbReference type="InterPro" id="IPR045584">
    <property type="entry name" value="Pilin-like"/>
</dbReference>
<keyword evidence="8 11" id="KW-0472">Membrane</keyword>
<dbReference type="STRING" id="119000.SAMN05661010_03381"/>
<keyword evidence="4" id="KW-0488">Methylation</keyword>
<dbReference type="Gene3D" id="3.55.40.10">
    <property type="entry name" value="minor pseudopilin epsh domain"/>
    <property type="match status" value="1"/>
</dbReference>
<keyword evidence="14" id="KW-1185">Reference proteome</keyword>
<evidence type="ECO:0000256" key="1">
    <source>
        <dbReference type="ARBA" id="ARBA00004377"/>
    </source>
</evidence>
<dbReference type="InterPro" id="IPR012902">
    <property type="entry name" value="N_methyl_site"/>
</dbReference>
<protein>
    <recommendedName>
        <fullName evidence="2">Type II secretion system protein H</fullName>
    </recommendedName>
    <alternativeName>
        <fullName evidence="10">General secretion pathway protein H</fullName>
    </alternativeName>
</protein>
<name>A0A1G9QKP0_9GAMM</name>
<dbReference type="OrthoDB" id="6198194at2"/>
<evidence type="ECO:0000313" key="14">
    <source>
        <dbReference type="Proteomes" id="UP000198654"/>
    </source>
</evidence>
<evidence type="ECO:0000256" key="11">
    <source>
        <dbReference type="SAM" id="Phobius"/>
    </source>
</evidence>
<dbReference type="AlphaFoldDB" id="A0A1G9QKP0"/>
<sequence>MRVHKSSGFTLIELIVVVALIAILATWVVPGFQGLIARTTLDSEIERVRQALLTARAEAAQRRAPVRVCPTEDELECSSDWSVPLMIFVDANDNGERNASEELVSISQRSANAEITITPSDELGSGIAYRADGFTDINDEILSFKSNDLPADEAKGICIEYARVTSASLSVAKANCG</sequence>
<organism evidence="13 14">
    <name type="scientific">Modicisalibacter muralis</name>
    <dbReference type="NCBI Taxonomy" id="119000"/>
    <lineage>
        <taxon>Bacteria</taxon>
        <taxon>Pseudomonadati</taxon>
        <taxon>Pseudomonadota</taxon>
        <taxon>Gammaproteobacteria</taxon>
        <taxon>Oceanospirillales</taxon>
        <taxon>Halomonadaceae</taxon>
        <taxon>Modicisalibacter</taxon>
    </lineage>
</organism>
<evidence type="ECO:0000256" key="7">
    <source>
        <dbReference type="ARBA" id="ARBA00022989"/>
    </source>
</evidence>
<evidence type="ECO:0000256" key="2">
    <source>
        <dbReference type="ARBA" id="ARBA00021549"/>
    </source>
</evidence>
<evidence type="ECO:0000256" key="6">
    <source>
        <dbReference type="ARBA" id="ARBA00022692"/>
    </source>
</evidence>
<dbReference type="PROSITE" id="PS00409">
    <property type="entry name" value="PROKAR_NTER_METHYL"/>
    <property type="match status" value="1"/>
</dbReference>
<feature type="domain" description="General secretion pathway GspH" evidence="12">
    <location>
        <begin position="45"/>
        <end position="136"/>
    </location>
</feature>
<evidence type="ECO:0000256" key="8">
    <source>
        <dbReference type="ARBA" id="ARBA00023136"/>
    </source>
</evidence>
<dbReference type="SUPFAM" id="SSF54523">
    <property type="entry name" value="Pili subunits"/>
    <property type="match status" value="1"/>
</dbReference>
<evidence type="ECO:0000259" key="12">
    <source>
        <dbReference type="Pfam" id="PF12019"/>
    </source>
</evidence>
<dbReference type="NCBIfam" id="TIGR02532">
    <property type="entry name" value="IV_pilin_GFxxxE"/>
    <property type="match status" value="1"/>
</dbReference>
<dbReference type="Pfam" id="PF12019">
    <property type="entry name" value="GspH"/>
    <property type="match status" value="1"/>
</dbReference>
<dbReference type="RefSeq" id="WP_089730553.1">
    <property type="nucleotide sequence ID" value="NZ_FNGI01000012.1"/>
</dbReference>
<evidence type="ECO:0000256" key="3">
    <source>
        <dbReference type="ARBA" id="ARBA00022475"/>
    </source>
</evidence>
<dbReference type="GO" id="GO:0005886">
    <property type="term" value="C:plasma membrane"/>
    <property type="evidence" value="ECO:0007669"/>
    <property type="project" value="UniProtKB-SubCell"/>
</dbReference>
<dbReference type="EMBL" id="FNGI01000012">
    <property type="protein sequence ID" value="SDM11566.1"/>
    <property type="molecule type" value="Genomic_DNA"/>
</dbReference>
<dbReference type="InterPro" id="IPR022346">
    <property type="entry name" value="T2SS_GspH"/>
</dbReference>
<evidence type="ECO:0000313" key="13">
    <source>
        <dbReference type="EMBL" id="SDM11566.1"/>
    </source>
</evidence>
<dbReference type="GO" id="GO:0015627">
    <property type="term" value="C:type II protein secretion system complex"/>
    <property type="evidence" value="ECO:0007669"/>
    <property type="project" value="InterPro"/>
</dbReference>
<dbReference type="GO" id="GO:0015628">
    <property type="term" value="P:protein secretion by the type II secretion system"/>
    <property type="evidence" value="ECO:0007669"/>
    <property type="project" value="InterPro"/>
</dbReference>
<reference evidence="13 14" key="1">
    <citation type="submission" date="2016-10" db="EMBL/GenBank/DDBJ databases">
        <authorList>
            <person name="de Groot N.N."/>
        </authorList>
    </citation>
    <scope>NUCLEOTIDE SEQUENCE [LARGE SCALE GENOMIC DNA]</scope>
    <source>
        <strain evidence="13 14">DSM 14789</strain>
    </source>
</reference>
<comment type="similarity">
    <text evidence="9">Belongs to the GSP H family.</text>
</comment>
<keyword evidence="6 11" id="KW-0812">Transmembrane</keyword>
<keyword evidence="5" id="KW-0997">Cell inner membrane</keyword>
<dbReference type="Pfam" id="PF07963">
    <property type="entry name" value="N_methyl"/>
    <property type="match status" value="1"/>
</dbReference>
<gene>
    <name evidence="13" type="ORF">SAMN05661010_03381</name>
</gene>
<evidence type="ECO:0000256" key="5">
    <source>
        <dbReference type="ARBA" id="ARBA00022519"/>
    </source>
</evidence>